<name>A0A2A2G821_9BACT</name>
<organism evidence="2 3">
    <name type="scientific">Fodinibius salipaludis</name>
    <dbReference type="NCBI Taxonomy" id="2032627"/>
    <lineage>
        <taxon>Bacteria</taxon>
        <taxon>Pseudomonadati</taxon>
        <taxon>Balneolota</taxon>
        <taxon>Balneolia</taxon>
        <taxon>Balneolales</taxon>
        <taxon>Balneolaceae</taxon>
        <taxon>Fodinibius</taxon>
    </lineage>
</organism>
<accession>A0A2A2G821</accession>
<protein>
    <submittedName>
        <fullName evidence="2">Uncharacterized protein</fullName>
    </submittedName>
</protein>
<evidence type="ECO:0000313" key="3">
    <source>
        <dbReference type="Proteomes" id="UP000218831"/>
    </source>
</evidence>
<dbReference type="EMBL" id="NSKE01000006">
    <property type="protein sequence ID" value="PAU93896.1"/>
    <property type="molecule type" value="Genomic_DNA"/>
</dbReference>
<dbReference type="AlphaFoldDB" id="A0A2A2G821"/>
<reference evidence="2 3" key="1">
    <citation type="submission" date="2017-08" db="EMBL/GenBank/DDBJ databases">
        <title>Aliifodinibius alkalisoli sp. nov., isolated from saline alkaline soil.</title>
        <authorList>
            <person name="Liu D."/>
            <person name="Zhang G."/>
        </authorList>
    </citation>
    <scope>NUCLEOTIDE SEQUENCE [LARGE SCALE GENOMIC DNA]</scope>
    <source>
        <strain evidence="2 3">WN023</strain>
    </source>
</reference>
<keyword evidence="1" id="KW-0812">Transmembrane</keyword>
<keyword evidence="3" id="KW-1185">Reference proteome</keyword>
<gene>
    <name evidence="2" type="ORF">CK503_09495</name>
</gene>
<feature type="transmembrane region" description="Helical" evidence="1">
    <location>
        <begin position="12"/>
        <end position="34"/>
    </location>
</feature>
<sequence length="201" mass="22245">METQKPFNLNSIGIYLMQRIIFLVGILGLVGVLISCSGPAEMTQQQDEFQEKETVSNYPSWYPQQEFVSEQSNLFAYAAAIDQDSAASVDKAKAWAVEELKSSISDKLEEIRSKALTEHGSGSELDEAKFLMALRKAKNAVEPLVQTGNTETKSVGGYESVRGFVEVSVPKDQLIERIGKRLGGHEKAWNAMKNSKAFSDF</sequence>
<keyword evidence="1" id="KW-1133">Transmembrane helix</keyword>
<keyword evidence="1" id="KW-0472">Membrane</keyword>
<evidence type="ECO:0000256" key="1">
    <source>
        <dbReference type="SAM" id="Phobius"/>
    </source>
</evidence>
<proteinExistence type="predicted"/>
<comment type="caution">
    <text evidence="2">The sequence shown here is derived from an EMBL/GenBank/DDBJ whole genome shotgun (WGS) entry which is preliminary data.</text>
</comment>
<dbReference type="Proteomes" id="UP000218831">
    <property type="component" value="Unassembled WGS sequence"/>
</dbReference>
<evidence type="ECO:0000313" key="2">
    <source>
        <dbReference type="EMBL" id="PAU93896.1"/>
    </source>
</evidence>